<evidence type="ECO:0000256" key="1">
    <source>
        <dbReference type="ARBA" id="ARBA00005272"/>
    </source>
</evidence>
<evidence type="ECO:0000256" key="4">
    <source>
        <dbReference type="ARBA" id="ARBA00022827"/>
    </source>
</evidence>
<dbReference type="GO" id="GO:0050136">
    <property type="term" value="F:NADH dehydrogenase (quinone) (non-electrogenic) activity"/>
    <property type="evidence" value="ECO:0007669"/>
    <property type="project" value="UniProtKB-EC"/>
</dbReference>
<comment type="catalytic activity">
    <reaction evidence="8">
        <text>a quinone + NADH + H(+) = a quinol + NAD(+)</text>
        <dbReference type="Rhea" id="RHEA:46160"/>
        <dbReference type="ChEBI" id="CHEBI:15378"/>
        <dbReference type="ChEBI" id="CHEBI:24646"/>
        <dbReference type="ChEBI" id="CHEBI:57540"/>
        <dbReference type="ChEBI" id="CHEBI:57945"/>
        <dbReference type="ChEBI" id="CHEBI:132124"/>
        <dbReference type="EC" id="1.6.5.9"/>
    </reaction>
</comment>
<evidence type="ECO:0000256" key="8">
    <source>
        <dbReference type="ARBA" id="ARBA00047599"/>
    </source>
</evidence>
<keyword evidence="5" id="KW-0809">Transit peptide</keyword>
<feature type="domain" description="External alternative NADH-ubiquinone oxidoreductase-like C-terminal" evidence="11">
    <location>
        <begin position="521"/>
        <end position="586"/>
    </location>
</feature>
<evidence type="ECO:0000256" key="6">
    <source>
        <dbReference type="ARBA" id="ARBA00023002"/>
    </source>
</evidence>
<accession>A0A177TGX6</accession>
<dbReference type="SUPFAM" id="SSF51905">
    <property type="entry name" value="FAD/NAD(P)-binding domain"/>
    <property type="match status" value="2"/>
</dbReference>
<evidence type="ECO:0000259" key="11">
    <source>
        <dbReference type="Pfam" id="PF22366"/>
    </source>
</evidence>
<evidence type="ECO:0000313" key="12">
    <source>
        <dbReference type="EMBL" id="KAE8241883.1"/>
    </source>
</evidence>
<protein>
    <recommendedName>
        <fullName evidence="2">NADH:ubiquinone reductase (non-electrogenic)</fullName>
        <ecNumber evidence="2">1.6.5.9</ecNumber>
    </recommendedName>
</protein>
<comment type="similarity">
    <text evidence="1">Belongs to the NADH dehydrogenase family.</text>
</comment>
<comment type="catalytic activity">
    <reaction evidence="9">
        <text>a ubiquinone + NADH + H(+) = a ubiquinol + NAD(+)</text>
        <dbReference type="Rhea" id="RHEA:23152"/>
        <dbReference type="Rhea" id="RHEA-COMP:9565"/>
        <dbReference type="Rhea" id="RHEA-COMP:9566"/>
        <dbReference type="ChEBI" id="CHEBI:15378"/>
        <dbReference type="ChEBI" id="CHEBI:16389"/>
        <dbReference type="ChEBI" id="CHEBI:17976"/>
        <dbReference type="ChEBI" id="CHEBI:57540"/>
        <dbReference type="ChEBI" id="CHEBI:57945"/>
    </reaction>
</comment>
<dbReference type="InterPro" id="IPR045024">
    <property type="entry name" value="NDH-2"/>
</dbReference>
<dbReference type="AlphaFoldDB" id="A0A177TGX6"/>
<dbReference type="Pfam" id="PF22366">
    <property type="entry name" value="NDH2_C"/>
    <property type="match status" value="1"/>
</dbReference>
<dbReference type="OrthoDB" id="3244603at2759"/>
<proteinExistence type="inferred from homology"/>
<name>A0A177TGX6_9BASI</name>
<evidence type="ECO:0000256" key="2">
    <source>
        <dbReference type="ARBA" id="ARBA00012637"/>
    </source>
</evidence>
<dbReference type="PANTHER" id="PTHR43706:SF47">
    <property type="entry name" value="EXTERNAL NADH-UBIQUINONE OXIDOREDUCTASE 1, MITOCHONDRIAL-RELATED"/>
    <property type="match status" value="1"/>
</dbReference>
<keyword evidence="4" id="KW-0274">FAD</keyword>
<sequence>MLRSSTRALSAFVPRSGAPNSLALDGAFAQAWRRPQPISAQLRPKQVSSYFPPALVALSSQRAFSTSSTQRLFRTARANADSVFQASEAPTPRPKRRGFFRTLGRVTTVLILGAFGSYAYFVWQSQHPPDQLPQDPSKKTIVILGSGWGATSLLKSLDTDAYNVIVISPVNYFLFTPLLPSVTVGTVDARSITQATRLITRFKKRAVQVIEAEAEAIDLANKTVTFEDTSPIHGHVGKVTVPYDYLVYAVGSENSTFGIQGVTDHACFLKEVGDAIKIRNRLMDCVESALVTGLPQEEIDRLLHYVVVGGGPTGIEYAAELRDWVNGDLKRWYPEIADRVRVTLIEALPNVLPMFSKHLIEYTESTFRQNDINIMTRSMVKDCDSENVTVKTATGEVQKIPYGLLVWAAGNTTRTLTRNLQAALPEVQTERRGLKVDDHLRLLGAEENVFALGDATATPWAPTAQAASQQGTYLAKVFAQMARKDALEKKLADAKETGEDTTLVEKQLTKASKIRSFHYSHQGSMAYVGSDRAIADVPWGSDGSISSAGAGTYLFWRSAYFSLLFSLRNRSLVAVDWIKTAVFGRDCGRE</sequence>
<dbReference type="EMBL" id="LWDF02000839">
    <property type="protein sequence ID" value="KAE8241883.1"/>
    <property type="molecule type" value="Genomic_DNA"/>
</dbReference>
<reference evidence="12" key="2">
    <citation type="journal article" date="2019" name="IMA Fungus">
        <title>Genome sequencing and comparison of five Tilletia species to identify candidate genes for the detection of regulated species infecting wheat.</title>
        <authorList>
            <person name="Nguyen H.D.T."/>
            <person name="Sultana T."/>
            <person name="Kesanakurti P."/>
            <person name="Hambleton S."/>
        </authorList>
    </citation>
    <scope>NUCLEOTIDE SEQUENCE</scope>
    <source>
        <strain evidence="12">DAOMC 236416</strain>
    </source>
</reference>
<dbReference type="Proteomes" id="UP000077521">
    <property type="component" value="Unassembled WGS sequence"/>
</dbReference>
<evidence type="ECO:0000256" key="5">
    <source>
        <dbReference type="ARBA" id="ARBA00022946"/>
    </source>
</evidence>
<evidence type="ECO:0000313" key="13">
    <source>
        <dbReference type="Proteomes" id="UP000077521"/>
    </source>
</evidence>
<organism evidence="12 13">
    <name type="scientific">Tilletia indica</name>
    <dbReference type="NCBI Taxonomy" id="43049"/>
    <lineage>
        <taxon>Eukaryota</taxon>
        <taxon>Fungi</taxon>
        <taxon>Dikarya</taxon>
        <taxon>Basidiomycota</taxon>
        <taxon>Ustilaginomycotina</taxon>
        <taxon>Exobasidiomycetes</taxon>
        <taxon>Tilletiales</taxon>
        <taxon>Tilletiaceae</taxon>
        <taxon>Tilletia</taxon>
    </lineage>
</organism>
<feature type="domain" description="FAD/NAD(P)-binding" evidence="10">
    <location>
        <begin position="140"/>
        <end position="471"/>
    </location>
</feature>
<dbReference type="InterPro" id="IPR036188">
    <property type="entry name" value="FAD/NAD-bd_sf"/>
</dbReference>
<dbReference type="PANTHER" id="PTHR43706">
    <property type="entry name" value="NADH DEHYDROGENASE"/>
    <property type="match status" value="1"/>
</dbReference>
<keyword evidence="3" id="KW-0285">Flavoprotein</keyword>
<keyword evidence="6" id="KW-0560">Oxidoreductase</keyword>
<dbReference type="Gene3D" id="3.50.50.100">
    <property type="match status" value="1"/>
</dbReference>
<comment type="caution">
    <text evidence="12">The sequence shown here is derived from an EMBL/GenBank/DDBJ whole genome shotgun (WGS) entry which is preliminary data.</text>
</comment>
<keyword evidence="7" id="KW-0520">NAD</keyword>
<evidence type="ECO:0000256" key="9">
    <source>
        <dbReference type="ARBA" id="ARBA00049010"/>
    </source>
</evidence>
<evidence type="ECO:0000259" key="10">
    <source>
        <dbReference type="Pfam" id="PF07992"/>
    </source>
</evidence>
<evidence type="ECO:0000256" key="3">
    <source>
        <dbReference type="ARBA" id="ARBA00022630"/>
    </source>
</evidence>
<dbReference type="EC" id="1.6.5.9" evidence="2"/>
<reference evidence="12" key="1">
    <citation type="submission" date="2016-04" db="EMBL/GenBank/DDBJ databases">
        <authorList>
            <person name="Nguyen H.D."/>
            <person name="Samba Siva P."/>
            <person name="Cullis J."/>
            <person name="Levesque C.A."/>
            <person name="Hambleton S."/>
        </authorList>
    </citation>
    <scope>NUCLEOTIDE SEQUENCE</scope>
    <source>
        <strain evidence="12">DAOMC 236416</strain>
    </source>
</reference>
<gene>
    <name evidence="12" type="ORF">A4X13_0g7219</name>
</gene>
<keyword evidence="13" id="KW-1185">Reference proteome</keyword>
<dbReference type="InterPro" id="IPR054585">
    <property type="entry name" value="NDH2-like_C"/>
</dbReference>
<dbReference type="GO" id="GO:0005739">
    <property type="term" value="C:mitochondrion"/>
    <property type="evidence" value="ECO:0007669"/>
    <property type="project" value="TreeGrafter"/>
</dbReference>
<dbReference type="InterPro" id="IPR023753">
    <property type="entry name" value="FAD/NAD-binding_dom"/>
</dbReference>
<evidence type="ECO:0000256" key="7">
    <source>
        <dbReference type="ARBA" id="ARBA00023027"/>
    </source>
</evidence>
<dbReference type="Pfam" id="PF07992">
    <property type="entry name" value="Pyr_redox_2"/>
    <property type="match status" value="1"/>
</dbReference>